<keyword evidence="5" id="KW-0131">Cell cycle</keyword>
<dbReference type="PANTHER" id="PTHR35851:SF1">
    <property type="entry name" value="CELL DIVISION PROTEIN FTSQ"/>
    <property type="match status" value="1"/>
</dbReference>
<evidence type="ECO:0000313" key="9">
    <source>
        <dbReference type="Proteomes" id="UP001595939"/>
    </source>
</evidence>
<sequence>MAVTLTGRRRRVRPVWWVLLATVLVVGALAGLWFGFPLQHVTVWGNRQLSTARVMQLAGLTAPFGTRGGWLYYGAWRAAALRNDPWVSHVSITRARPGRVGVQITERHPVVRWQQPDGHVVSLADDGTVLPGATPTGPLLVGWGPERLEAARQAARALTRYGVQTVAYTPTGITVKTAAGTLWSGDMAALLKYAGSISMFPGKRINIYPWGVSVQQ</sequence>
<comment type="caution">
    <text evidence="8">The sequence shown here is derived from an EMBL/GenBank/DDBJ whole genome shotgun (WGS) entry which is preliminary data.</text>
</comment>
<evidence type="ECO:0000256" key="6">
    <source>
        <dbReference type="SAM" id="Phobius"/>
    </source>
</evidence>
<dbReference type="GO" id="GO:0051301">
    <property type="term" value="P:cell division"/>
    <property type="evidence" value="ECO:0007669"/>
    <property type="project" value="UniProtKB-KW"/>
</dbReference>
<keyword evidence="3 6" id="KW-0812">Transmembrane</keyword>
<gene>
    <name evidence="8" type="ORF">ACFO0P_17920</name>
</gene>
<dbReference type="RefSeq" id="WP_380130055.1">
    <property type="nucleotide sequence ID" value="NZ_JBHSEG010000010.1"/>
</dbReference>
<evidence type="ECO:0000256" key="5">
    <source>
        <dbReference type="ARBA" id="ARBA00023306"/>
    </source>
</evidence>
<dbReference type="InterPro" id="IPR026579">
    <property type="entry name" value="FtsQ"/>
</dbReference>
<proteinExistence type="predicted"/>
<feature type="domain" description="POTRA" evidence="7">
    <location>
        <begin position="36"/>
        <end position="107"/>
    </location>
</feature>
<dbReference type="InterPro" id="IPR013685">
    <property type="entry name" value="POTRA_FtsQ_type"/>
</dbReference>
<protein>
    <submittedName>
        <fullName evidence="8">Cell division protein FtsQ/DivIB</fullName>
    </submittedName>
</protein>
<feature type="transmembrane region" description="Helical" evidence="6">
    <location>
        <begin position="15"/>
        <end position="36"/>
    </location>
</feature>
<dbReference type="Proteomes" id="UP001595939">
    <property type="component" value="Unassembled WGS sequence"/>
</dbReference>
<dbReference type="Pfam" id="PF08478">
    <property type="entry name" value="POTRA_1"/>
    <property type="match status" value="1"/>
</dbReference>
<accession>A0ABV8Y9H3</accession>
<keyword evidence="6" id="KW-0472">Membrane</keyword>
<keyword evidence="2 8" id="KW-0132">Cell division</keyword>
<reference evidence="9" key="1">
    <citation type="journal article" date="2019" name="Int. J. Syst. Evol. Microbiol.">
        <title>The Global Catalogue of Microorganisms (GCM) 10K type strain sequencing project: providing services to taxonomists for standard genome sequencing and annotation.</title>
        <authorList>
            <consortium name="The Broad Institute Genomics Platform"/>
            <consortium name="The Broad Institute Genome Sequencing Center for Infectious Disease"/>
            <person name="Wu L."/>
            <person name="Ma J."/>
        </authorList>
    </citation>
    <scope>NUCLEOTIDE SEQUENCE [LARGE SCALE GENOMIC DNA]</scope>
    <source>
        <strain evidence="9">CCUG 39970</strain>
    </source>
</reference>
<evidence type="ECO:0000259" key="7">
    <source>
        <dbReference type="Pfam" id="PF08478"/>
    </source>
</evidence>
<dbReference type="PANTHER" id="PTHR35851">
    <property type="entry name" value="CELL DIVISION PROTEIN FTSQ"/>
    <property type="match status" value="1"/>
</dbReference>
<keyword evidence="1" id="KW-1003">Cell membrane</keyword>
<name>A0ABV8Y9H3_9DEIO</name>
<keyword evidence="9" id="KW-1185">Reference proteome</keyword>
<keyword evidence="4 6" id="KW-1133">Transmembrane helix</keyword>
<evidence type="ECO:0000313" key="8">
    <source>
        <dbReference type="EMBL" id="MFC4455660.1"/>
    </source>
</evidence>
<evidence type="ECO:0000256" key="4">
    <source>
        <dbReference type="ARBA" id="ARBA00022989"/>
    </source>
</evidence>
<evidence type="ECO:0000256" key="3">
    <source>
        <dbReference type="ARBA" id="ARBA00022692"/>
    </source>
</evidence>
<evidence type="ECO:0000256" key="1">
    <source>
        <dbReference type="ARBA" id="ARBA00022475"/>
    </source>
</evidence>
<organism evidence="8 9">
    <name type="scientific">Deinococcus sonorensis</name>
    <dbReference type="NCBI Taxonomy" id="309891"/>
    <lineage>
        <taxon>Bacteria</taxon>
        <taxon>Thermotogati</taxon>
        <taxon>Deinococcota</taxon>
        <taxon>Deinococci</taxon>
        <taxon>Deinococcales</taxon>
        <taxon>Deinococcaceae</taxon>
        <taxon>Deinococcus</taxon>
    </lineage>
</organism>
<dbReference type="EMBL" id="JBHSEG010000010">
    <property type="protein sequence ID" value="MFC4455660.1"/>
    <property type="molecule type" value="Genomic_DNA"/>
</dbReference>
<evidence type="ECO:0000256" key="2">
    <source>
        <dbReference type="ARBA" id="ARBA00022618"/>
    </source>
</evidence>